<gene>
    <name evidence="1" type="ORF">GCM10011610_71040</name>
</gene>
<accession>A0ABQ2L687</accession>
<evidence type="ECO:0000313" key="1">
    <source>
        <dbReference type="EMBL" id="GGO01340.1"/>
    </source>
</evidence>
<keyword evidence="2" id="KW-1185">Reference proteome</keyword>
<dbReference type="RefSeq" id="WP_189034910.1">
    <property type="nucleotide sequence ID" value="NZ_BMNE01000020.1"/>
</dbReference>
<dbReference type="EMBL" id="BMNE01000020">
    <property type="protein sequence ID" value="GGO01340.1"/>
    <property type="molecule type" value="Genomic_DNA"/>
</dbReference>
<name>A0ABQ2L687_9NOCA</name>
<evidence type="ECO:0000313" key="2">
    <source>
        <dbReference type="Proteomes" id="UP000658127"/>
    </source>
</evidence>
<sequence>MPRIVGGYADDSVVVAVGGACVVIGPGTLDDTGRCGTAPADLVVDLVSTAAAQAGFAAADAPMPTGLLSADQIAAVLAWEVGYVEGVPGDAQRPGLSAAEVELYLRYRPDTGDGYPGGAELAAVDRPFSLGGFLADPETAGATADSDADPTLIGQLCASMGYVEELASAEIVADAATDLIDRISYLATVAEFYPALAQAVSAQAVPAPAVELAGKFTEDQILDFLGRLVAELDRRRPWPDPALVPVDPRTWPSMGSSVPVGWVDIVISDLEWAVKAEFEIVPDDDNALLVLRTRGGQLIALVGEDDPNPARFLVLLPDVDDRSEASEVRDYLARYAGLQVESDGLDAALAAAAQP</sequence>
<reference evidence="2" key="1">
    <citation type="journal article" date="2019" name="Int. J. Syst. Evol. Microbiol.">
        <title>The Global Catalogue of Microorganisms (GCM) 10K type strain sequencing project: providing services to taxonomists for standard genome sequencing and annotation.</title>
        <authorList>
            <consortium name="The Broad Institute Genomics Platform"/>
            <consortium name="The Broad Institute Genome Sequencing Center for Infectious Disease"/>
            <person name="Wu L."/>
            <person name="Ma J."/>
        </authorList>
    </citation>
    <scope>NUCLEOTIDE SEQUENCE [LARGE SCALE GENOMIC DNA]</scope>
    <source>
        <strain evidence="2">CGMCC 4.7329</strain>
    </source>
</reference>
<organism evidence="1 2">
    <name type="scientific">Nocardia rhizosphaerihabitans</name>
    <dbReference type="NCBI Taxonomy" id="1691570"/>
    <lineage>
        <taxon>Bacteria</taxon>
        <taxon>Bacillati</taxon>
        <taxon>Actinomycetota</taxon>
        <taxon>Actinomycetes</taxon>
        <taxon>Mycobacteriales</taxon>
        <taxon>Nocardiaceae</taxon>
        <taxon>Nocardia</taxon>
    </lineage>
</organism>
<dbReference type="Proteomes" id="UP000658127">
    <property type="component" value="Unassembled WGS sequence"/>
</dbReference>
<proteinExistence type="predicted"/>
<comment type="caution">
    <text evidence="1">The sequence shown here is derived from an EMBL/GenBank/DDBJ whole genome shotgun (WGS) entry which is preliminary data.</text>
</comment>
<protein>
    <submittedName>
        <fullName evidence="1">Uncharacterized protein</fullName>
    </submittedName>
</protein>